<dbReference type="InterPro" id="IPR036097">
    <property type="entry name" value="HisK_dim/P_sf"/>
</dbReference>
<feature type="domain" description="Histidine kinase" evidence="15">
    <location>
        <begin position="244"/>
        <end position="446"/>
    </location>
</feature>
<dbReference type="InterPro" id="IPR003594">
    <property type="entry name" value="HATPase_dom"/>
</dbReference>
<dbReference type="PANTHER" id="PTHR45436">
    <property type="entry name" value="SENSOR HISTIDINE KINASE YKOH"/>
    <property type="match status" value="1"/>
</dbReference>
<dbReference type="GO" id="GO:0000155">
    <property type="term" value="F:phosphorelay sensor kinase activity"/>
    <property type="evidence" value="ECO:0007669"/>
    <property type="project" value="InterPro"/>
</dbReference>
<dbReference type="InterPro" id="IPR058619">
    <property type="entry name" value="PhoQ/CarS-like_HATPase"/>
</dbReference>
<dbReference type="PRINTS" id="PR00344">
    <property type="entry name" value="BCTRLSENSOR"/>
</dbReference>
<dbReference type="OrthoDB" id="9809567at2"/>
<evidence type="ECO:0000256" key="3">
    <source>
        <dbReference type="ARBA" id="ARBA00012438"/>
    </source>
</evidence>
<organism evidence="17 18">
    <name type="scientific">Vreelandella rituensis</name>
    <dbReference type="NCBI Taxonomy" id="2282306"/>
    <lineage>
        <taxon>Bacteria</taxon>
        <taxon>Pseudomonadati</taxon>
        <taxon>Pseudomonadota</taxon>
        <taxon>Gammaproteobacteria</taxon>
        <taxon>Oceanospirillales</taxon>
        <taxon>Halomonadaceae</taxon>
        <taxon>Vreelandella</taxon>
    </lineage>
</organism>
<keyword evidence="18" id="KW-1185">Reference proteome</keyword>
<keyword evidence="5" id="KW-0808">Transferase</keyword>
<evidence type="ECO:0000256" key="8">
    <source>
        <dbReference type="ARBA" id="ARBA00022777"/>
    </source>
</evidence>
<dbReference type="Proteomes" id="UP000253204">
    <property type="component" value="Unassembled WGS sequence"/>
</dbReference>
<evidence type="ECO:0000256" key="13">
    <source>
        <dbReference type="SAM" id="Coils"/>
    </source>
</evidence>
<evidence type="ECO:0000313" key="18">
    <source>
        <dbReference type="Proteomes" id="UP000253204"/>
    </source>
</evidence>
<evidence type="ECO:0000256" key="5">
    <source>
        <dbReference type="ARBA" id="ARBA00022679"/>
    </source>
</evidence>
<dbReference type="InterPro" id="IPR004358">
    <property type="entry name" value="Sig_transdc_His_kin-like_C"/>
</dbReference>
<keyword evidence="12 14" id="KW-0472">Membrane</keyword>
<dbReference type="EC" id="2.7.13.3" evidence="3"/>
<evidence type="ECO:0000259" key="16">
    <source>
        <dbReference type="PROSITE" id="PS50885"/>
    </source>
</evidence>
<evidence type="ECO:0000259" key="15">
    <source>
        <dbReference type="PROSITE" id="PS50109"/>
    </source>
</evidence>
<keyword evidence="10 14" id="KW-1133">Transmembrane helix</keyword>
<evidence type="ECO:0000256" key="4">
    <source>
        <dbReference type="ARBA" id="ARBA00022553"/>
    </source>
</evidence>
<evidence type="ECO:0000256" key="1">
    <source>
        <dbReference type="ARBA" id="ARBA00000085"/>
    </source>
</evidence>
<evidence type="ECO:0000313" key="17">
    <source>
        <dbReference type="EMBL" id="RCV92771.1"/>
    </source>
</evidence>
<evidence type="ECO:0000256" key="9">
    <source>
        <dbReference type="ARBA" id="ARBA00022840"/>
    </source>
</evidence>
<feature type="transmembrane region" description="Helical" evidence="14">
    <location>
        <begin position="161"/>
        <end position="184"/>
    </location>
</feature>
<protein>
    <recommendedName>
        <fullName evidence="3">histidine kinase</fullName>
        <ecNumber evidence="3">2.7.13.3</ecNumber>
    </recommendedName>
</protein>
<evidence type="ECO:0000256" key="10">
    <source>
        <dbReference type="ARBA" id="ARBA00022989"/>
    </source>
</evidence>
<feature type="coiled-coil region" evidence="13">
    <location>
        <begin position="221"/>
        <end position="248"/>
    </location>
</feature>
<keyword evidence="9" id="KW-0067">ATP-binding</keyword>
<evidence type="ECO:0000256" key="12">
    <source>
        <dbReference type="ARBA" id="ARBA00023136"/>
    </source>
</evidence>
<dbReference type="InterPro" id="IPR003660">
    <property type="entry name" value="HAMP_dom"/>
</dbReference>
<dbReference type="PROSITE" id="PS50885">
    <property type="entry name" value="HAMP"/>
    <property type="match status" value="1"/>
</dbReference>
<dbReference type="PROSITE" id="PS50109">
    <property type="entry name" value="HIS_KIN"/>
    <property type="match status" value="1"/>
</dbReference>
<evidence type="ECO:0000256" key="6">
    <source>
        <dbReference type="ARBA" id="ARBA00022692"/>
    </source>
</evidence>
<keyword evidence="8" id="KW-0418">Kinase</keyword>
<evidence type="ECO:0000256" key="11">
    <source>
        <dbReference type="ARBA" id="ARBA00023012"/>
    </source>
</evidence>
<evidence type="ECO:0000256" key="14">
    <source>
        <dbReference type="SAM" id="Phobius"/>
    </source>
</evidence>
<keyword evidence="13" id="KW-0175">Coiled coil</keyword>
<keyword evidence="11" id="KW-0902">Two-component regulatory system</keyword>
<dbReference type="SMART" id="SM00387">
    <property type="entry name" value="HATPase_c"/>
    <property type="match status" value="1"/>
</dbReference>
<dbReference type="Pfam" id="PF02518">
    <property type="entry name" value="HATPase_c"/>
    <property type="match status" value="1"/>
</dbReference>
<proteinExistence type="predicted"/>
<name>A0A368U7A8_9GAMM</name>
<gene>
    <name evidence="17" type="ORF">DU506_06140</name>
</gene>
<reference evidence="17 18" key="1">
    <citation type="submission" date="2018-07" db="EMBL/GenBank/DDBJ databases">
        <title>Halomonas rutogse sp. nov., isolated from Lake TangqianCo on Tibetan Plateau.</title>
        <authorList>
            <person name="Lu H."/>
            <person name="Xing P."/>
            <person name="Wu Q."/>
        </authorList>
    </citation>
    <scope>NUCLEOTIDE SEQUENCE [LARGE SCALE GENOMIC DNA]</scope>
    <source>
        <strain evidence="17 18">TQ8S</strain>
    </source>
</reference>
<comment type="catalytic activity">
    <reaction evidence="1">
        <text>ATP + protein L-histidine = ADP + protein N-phospho-L-histidine.</text>
        <dbReference type="EC" id="2.7.13.3"/>
    </reaction>
</comment>
<dbReference type="CDD" id="cd16954">
    <property type="entry name" value="HATPase_PhoQ-like"/>
    <property type="match status" value="1"/>
</dbReference>
<dbReference type="AlphaFoldDB" id="A0A368U7A8"/>
<sequence length="446" mass="49926">MMPLRKPASVKGTLLALLLPASIVLMGLAWLVQGLLLDRMSREFVESRLKDEVAFLEHQIRQSGGRIDTLQTGDYFQEVFHHAFAIHSPSQTVISPQSWHPLLAPLLQSDRQGTLRVRDANVPSAPSDILAYRRSFFVNDTPMVVIVSEDMGALQNSQAELHAWTAIVSILLILLLVGVIWVVITLSMRPVVSLQAALNKLQGGEISRINVQAPEEFRPLVQQLNQLLDSLDQRLERSREAVANLSHSVKTPIAAVRQILEDTSRPLDNRLRHEMGSRLGDIDKQLEAEMRRSRFAGPQLGKSTYPVKQARDLLWMLGRLYPEKSFELSTELTDEHRWPIEEHDLNEILGNLLDNAGKWSSRCVELSLKEDRKQMQIVVSDDGPGVAEDAIGKLGKRGLRLDEQTPGHGLGLAIVYDIVQRYEGQADFSRSISNGLKVQIAIRPPA</sequence>
<keyword evidence="7" id="KW-0547">Nucleotide-binding</keyword>
<evidence type="ECO:0000256" key="7">
    <source>
        <dbReference type="ARBA" id="ARBA00022741"/>
    </source>
</evidence>
<comment type="caution">
    <text evidence="17">The sequence shown here is derived from an EMBL/GenBank/DDBJ whole genome shotgun (WGS) entry which is preliminary data.</text>
</comment>
<evidence type="ECO:0000256" key="2">
    <source>
        <dbReference type="ARBA" id="ARBA00004370"/>
    </source>
</evidence>
<dbReference type="SUPFAM" id="SSF47384">
    <property type="entry name" value="Homodimeric domain of signal transducing histidine kinase"/>
    <property type="match status" value="1"/>
</dbReference>
<dbReference type="Gene3D" id="1.10.287.130">
    <property type="match status" value="1"/>
</dbReference>
<accession>A0A368U7A8</accession>
<dbReference type="SUPFAM" id="SSF55874">
    <property type="entry name" value="ATPase domain of HSP90 chaperone/DNA topoisomerase II/histidine kinase"/>
    <property type="match status" value="1"/>
</dbReference>
<keyword evidence="4" id="KW-0597">Phosphoprotein</keyword>
<dbReference type="Gene3D" id="3.30.565.10">
    <property type="entry name" value="Histidine kinase-like ATPase, C-terminal domain"/>
    <property type="match status" value="1"/>
</dbReference>
<dbReference type="InterPro" id="IPR036890">
    <property type="entry name" value="HATPase_C_sf"/>
</dbReference>
<dbReference type="EMBL" id="QPIJ01000009">
    <property type="protein sequence ID" value="RCV92771.1"/>
    <property type="molecule type" value="Genomic_DNA"/>
</dbReference>
<dbReference type="InterPro" id="IPR005467">
    <property type="entry name" value="His_kinase_dom"/>
</dbReference>
<dbReference type="InterPro" id="IPR050428">
    <property type="entry name" value="TCS_sensor_his_kinase"/>
</dbReference>
<dbReference type="GO" id="GO:0005886">
    <property type="term" value="C:plasma membrane"/>
    <property type="evidence" value="ECO:0007669"/>
    <property type="project" value="TreeGrafter"/>
</dbReference>
<feature type="domain" description="HAMP" evidence="16">
    <location>
        <begin position="185"/>
        <end position="236"/>
    </location>
</feature>
<dbReference type="PANTHER" id="PTHR45436:SF5">
    <property type="entry name" value="SENSOR HISTIDINE KINASE TRCS"/>
    <property type="match status" value="1"/>
</dbReference>
<dbReference type="RefSeq" id="WP_114486057.1">
    <property type="nucleotide sequence ID" value="NZ_CBCSHM010000006.1"/>
</dbReference>
<comment type="subcellular location">
    <subcellularLocation>
        <location evidence="2">Membrane</location>
    </subcellularLocation>
</comment>
<keyword evidence="6 14" id="KW-0812">Transmembrane</keyword>